<dbReference type="InterPro" id="IPR015122">
    <property type="entry name" value="Tn916-Xis"/>
</dbReference>
<dbReference type="RefSeq" id="WP_431767998.1">
    <property type="nucleotide sequence ID" value="NZ_FOKQ01000061.1"/>
</dbReference>
<accession>A0A1I1R9T3</accession>
<proteinExistence type="predicted"/>
<sequence>MGKLQIKDRSTFSIERTSSLPNNNDLDLIIKSMKCDSIPLYERYVLTVTEAAEYYHIGEAKLRKIAEDHPEADFTILNGNRLLFKRQKFEKFLDNATTV</sequence>
<evidence type="ECO:0000313" key="2">
    <source>
        <dbReference type="Proteomes" id="UP000182192"/>
    </source>
</evidence>
<protein>
    <submittedName>
        <fullName evidence="1">Transposon Tn916 excisionase</fullName>
    </submittedName>
</protein>
<dbReference type="Proteomes" id="UP000182192">
    <property type="component" value="Unassembled WGS sequence"/>
</dbReference>
<dbReference type="Pfam" id="PF09035">
    <property type="entry name" value="Tn916-Xis"/>
    <property type="match status" value="1"/>
</dbReference>
<evidence type="ECO:0000313" key="1">
    <source>
        <dbReference type="EMBL" id="SFD31086.1"/>
    </source>
</evidence>
<dbReference type="EMBL" id="FOKQ01000061">
    <property type="protein sequence ID" value="SFD31086.1"/>
    <property type="molecule type" value="Genomic_DNA"/>
</dbReference>
<gene>
    <name evidence="1" type="ORF">SAMN02910406_03640</name>
</gene>
<reference evidence="1 2" key="1">
    <citation type="submission" date="2016-10" db="EMBL/GenBank/DDBJ databases">
        <authorList>
            <person name="de Groot N.N."/>
        </authorList>
    </citation>
    <scope>NUCLEOTIDE SEQUENCE [LARGE SCALE GENOMIC DNA]</scope>
    <source>
        <strain evidence="1 2">AR67</strain>
    </source>
</reference>
<dbReference type="Gene3D" id="3.90.105.50">
    <property type="match status" value="1"/>
</dbReference>
<organism evidence="1 2">
    <name type="scientific">Ruminococcus albus</name>
    <dbReference type="NCBI Taxonomy" id="1264"/>
    <lineage>
        <taxon>Bacteria</taxon>
        <taxon>Bacillati</taxon>
        <taxon>Bacillota</taxon>
        <taxon>Clostridia</taxon>
        <taxon>Eubacteriales</taxon>
        <taxon>Oscillospiraceae</taxon>
        <taxon>Ruminococcus</taxon>
    </lineage>
</organism>
<name>A0A1I1R9T3_RUMAL</name>
<dbReference type="AlphaFoldDB" id="A0A1I1R9T3"/>
<dbReference type="InterPro" id="IPR038148">
    <property type="entry name" value="Tn1545/Tn916_Xis"/>
</dbReference>